<evidence type="ECO:0000313" key="5">
    <source>
        <dbReference type="Proteomes" id="UP000482155"/>
    </source>
</evidence>
<evidence type="ECO:0000256" key="1">
    <source>
        <dbReference type="SAM" id="MobiDB-lite"/>
    </source>
</evidence>
<dbReference type="Gene3D" id="2.40.128.710">
    <property type="entry name" value="Surface-adhesin protein E"/>
    <property type="match status" value="1"/>
</dbReference>
<comment type="caution">
    <text evidence="4">The sequence shown here is derived from an EMBL/GenBank/DDBJ whole genome shotgun (WGS) entry which is preliminary data.</text>
</comment>
<gene>
    <name evidence="4" type="ORF">G3574_04430</name>
</gene>
<feature type="compositionally biased region" description="Low complexity" evidence="1">
    <location>
        <begin position="169"/>
        <end position="186"/>
    </location>
</feature>
<dbReference type="InterPro" id="IPR031939">
    <property type="entry name" value="Adhesin_E-like"/>
</dbReference>
<keyword evidence="5" id="KW-1185">Reference proteome</keyword>
<dbReference type="EMBL" id="JAAIVB010000012">
    <property type="protein sequence ID" value="NEX60318.1"/>
    <property type="molecule type" value="Genomic_DNA"/>
</dbReference>
<evidence type="ECO:0000313" key="4">
    <source>
        <dbReference type="EMBL" id="NEX60318.1"/>
    </source>
</evidence>
<dbReference type="RefSeq" id="WP_163960813.1">
    <property type="nucleotide sequence ID" value="NZ_JAAIVB010000012.1"/>
</dbReference>
<proteinExistence type="predicted"/>
<dbReference type="PROSITE" id="PS51257">
    <property type="entry name" value="PROKAR_LIPOPROTEIN"/>
    <property type="match status" value="1"/>
</dbReference>
<dbReference type="InterPro" id="IPR043088">
    <property type="entry name" value="Adhesin_E"/>
</dbReference>
<dbReference type="AlphaFoldDB" id="A0A6B3SI59"/>
<feature type="domain" description="Surface-adhesin protein E-like" evidence="3">
    <location>
        <begin position="62"/>
        <end position="168"/>
    </location>
</feature>
<accession>A0A6B3SI59</accession>
<feature type="signal peptide" evidence="2">
    <location>
        <begin position="1"/>
        <end position="20"/>
    </location>
</feature>
<name>A0A6B3SI59_9BURK</name>
<reference evidence="4 5" key="1">
    <citation type="submission" date="2020-02" db="EMBL/GenBank/DDBJ databases">
        <authorList>
            <person name="Kim M.K."/>
        </authorList>
    </citation>
    <scope>NUCLEOTIDE SEQUENCE [LARGE SCALE GENOMIC DNA]</scope>
    <source>
        <strain evidence="4 5">17J57-3</strain>
    </source>
</reference>
<dbReference type="Proteomes" id="UP000482155">
    <property type="component" value="Unassembled WGS sequence"/>
</dbReference>
<feature type="chain" id="PRO_5025441885" description="Surface-adhesin protein E-like domain-containing protein" evidence="2">
    <location>
        <begin position="21"/>
        <end position="221"/>
    </location>
</feature>
<feature type="region of interest" description="Disordered" evidence="1">
    <location>
        <begin position="167"/>
        <end position="221"/>
    </location>
</feature>
<evidence type="ECO:0000259" key="3">
    <source>
        <dbReference type="Pfam" id="PF16747"/>
    </source>
</evidence>
<protein>
    <recommendedName>
        <fullName evidence="3">Surface-adhesin protein E-like domain-containing protein</fullName>
    </recommendedName>
</protein>
<keyword evidence="2" id="KW-0732">Signal</keyword>
<organism evidence="4 5">
    <name type="scientific">Noviherbaspirillum galbum</name>
    <dbReference type="NCBI Taxonomy" id="2709383"/>
    <lineage>
        <taxon>Bacteria</taxon>
        <taxon>Pseudomonadati</taxon>
        <taxon>Pseudomonadota</taxon>
        <taxon>Betaproteobacteria</taxon>
        <taxon>Burkholderiales</taxon>
        <taxon>Oxalobacteraceae</taxon>
        <taxon>Noviherbaspirillum</taxon>
    </lineage>
</organism>
<sequence length="221" mass="24266">MKAKQFIVSIAMGASTLACAADPAYLTEGPDEASRLQSVLDQAPESAASLYRQGEFSMGPSWRGLRALQDAAVFLHRSVRRGENGTMLAWTDRELLRSAYLEKERPYLSLREHVSIDCAGMRVGVLESVYYEQRFGGGEPLARIRQKPEMIDILPDSLEDQMQRIACESKPSAKPAGKSASKSASPKADKTDTTKEPKEPKESKAPQERKDAAAAPRPPQT</sequence>
<feature type="compositionally biased region" description="Basic and acidic residues" evidence="1">
    <location>
        <begin position="187"/>
        <end position="212"/>
    </location>
</feature>
<evidence type="ECO:0000256" key="2">
    <source>
        <dbReference type="SAM" id="SignalP"/>
    </source>
</evidence>
<dbReference type="Pfam" id="PF16747">
    <property type="entry name" value="Adhesin_E"/>
    <property type="match status" value="1"/>
</dbReference>